<dbReference type="InterPro" id="IPR022060">
    <property type="entry name" value="DUF3616"/>
</dbReference>
<evidence type="ECO:0000259" key="1">
    <source>
        <dbReference type="Pfam" id="PF12275"/>
    </source>
</evidence>
<sequence>MTVERTVRLYLGERSRAATTHTNLSAVRADGPVLWVAGDETATVERLVADDEHEPRRYTDETSFRLADLVPLPGADEDEEADIEGLARSGPFLWAVGSHSLRRKQIKPHHAGVKPLKRLARVEGQDNRQVLVRLPIGEVDGLPTPVPCVADGGQKLHAAILSGEDNLRNLLRDDPHLAPFLAIPGKDNGLDIEGIAVHGDRVYLGLRGPVLRGWAFVLELRPYTDPADPARLRLREFDDGARYRKHVLALDGLGIRDMCPSGEDLLVLAGPSMDLDGPVRVYRWHHAAHAAAPQVVRGDDLRRELDLPFGDGDDHAEGIAIVGPPQRRRLLVVYDSPAPRRLAEDGAVLADLVELP</sequence>
<accession>A0ABP8D7H6</accession>
<name>A0ABP8D7H6_9ACTN</name>
<dbReference type="EMBL" id="BAABAT010000007">
    <property type="protein sequence ID" value="GAA4249074.1"/>
    <property type="molecule type" value="Genomic_DNA"/>
</dbReference>
<evidence type="ECO:0000313" key="3">
    <source>
        <dbReference type="Proteomes" id="UP001500620"/>
    </source>
</evidence>
<gene>
    <name evidence="2" type="ORF">GCM10022255_031540</name>
</gene>
<proteinExistence type="predicted"/>
<keyword evidence="3" id="KW-1185">Reference proteome</keyword>
<evidence type="ECO:0000313" key="2">
    <source>
        <dbReference type="EMBL" id="GAA4249074.1"/>
    </source>
</evidence>
<dbReference type="Proteomes" id="UP001500620">
    <property type="component" value="Unassembled WGS sequence"/>
</dbReference>
<organism evidence="2 3">
    <name type="scientific">Dactylosporangium darangshiense</name>
    <dbReference type="NCBI Taxonomy" id="579108"/>
    <lineage>
        <taxon>Bacteria</taxon>
        <taxon>Bacillati</taxon>
        <taxon>Actinomycetota</taxon>
        <taxon>Actinomycetes</taxon>
        <taxon>Micromonosporales</taxon>
        <taxon>Micromonosporaceae</taxon>
        <taxon>Dactylosporangium</taxon>
    </lineage>
</organism>
<feature type="domain" description="DUF3616" evidence="1">
    <location>
        <begin position="23"/>
        <end position="351"/>
    </location>
</feature>
<dbReference type="Pfam" id="PF12275">
    <property type="entry name" value="DUF3616"/>
    <property type="match status" value="1"/>
</dbReference>
<protein>
    <submittedName>
        <fullName evidence="2">DUF3616 domain-containing protein</fullName>
    </submittedName>
</protein>
<dbReference type="RefSeq" id="WP_345127279.1">
    <property type="nucleotide sequence ID" value="NZ_BAABAT010000007.1"/>
</dbReference>
<reference evidence="3" key="1">
    <citation type="journal article" date="2019" name="Int. J. Syst. Evol. Microbiol.">
        <title>The Global Catalogue of Microorganisms (GCM) 10K type strain sequencing project: providing services to taxonomists for standard genome sequencing and annotation.</title>
        <authorList>
            <consortium name="The Broad Institute Genomics Platform"/>
            <consortium name="The Broad Institute Genome Sequencing Center for Infectious Disease"/>
            <person name="Wu L."/>
            <person name="Ma J."/>
        </authorList>
    </citation>
    <scope>NUCLEOTIDE SEQUENCE [LARGE SCALE GENOMIC DNA]</scope>
    <source>
        <strain evidence="3">JCM 17441</strain>
    </source>
</reference>
<comment type="caution">
    <text evidence="2">The sequence shown here is derived from an EMBL/GenBank/DDBJ whole genome shotgun (WGS) entry which is preliminary data.</text>
</comment>